<evidence type="ECO:0000313" key="12">
    <source>
        <dbReference type="Proteomes" id="UP000485058"/>
    </source>
</evidence>
<dbReference type="PANTHER" id="PTHR23418:SF0">
    <property type="entry name" value="ACIREDUCTONE DIOXYGENASE"/>
    <property type="match status" value="1"/>
</dbReference>
<evidence type="ECO:0000256" key="2">
    <source>
        <dbReference type="ARBA" id="ARBA00001954"/>
    </source>
</evidence>
<keyword evidence="8" id="KW-0408">Iron</keyword>
<keyword evidence="7" id="KW-0560">Oxidoreductase</keyword>
<dbReference type="EMBL" id="BLLF01000807">
    <property type="protein sequence ID" value="GFH15108.1"/>
    <property type="molecule type" value="Genomic_DNA"/>
</dbReference>
<dbReference type="CDD" id="cd02232">
    <property type="entry name" value="cupin_ARD"/>
    <property type="match status" value="1"/>
</dbReference>
<evidence type="ECO:0000256" key="6">
    <source>
        <dbReference type="ARBA" id="ARBA00022964"/>
    </source>
</evidence>
<dbReference type="PANTHER" id="PTHR23418">
    <property type="entry name" value="ACIREDUCTONE DIOXYGENASE"/>
    <property type="match status" value="1"/>
</dbReference>
<keyword evidence="12" id="KW-1185">Reference proteome</keyword>
<comment type="catalytic activity">
    <reaction evidence="1">
        <text>1,2-dihydroxy-5-(methylsulfanyl)pent-1-en-3-one + O2 = 4-methylsulfanyl-2-oxobutanoate + formate + 2 H(+)</text>
        <dbReference type="Rhea" id="RHEA:24504"/>
        <dbReference type="ChEBI" id="CHEBI:15378"/>
        <dbReference type="ChEBI" id="CHEBI:15379"/>
        <dbReference type="ChEBI" id="CHEBI:15740"/>
        <dbReference type="ChEBI" id="CHEBI:16723"/>
        <dbReference type="ChEBI" id="CHEBI:49252"/>
        <dbReference type="EC" id="1.13.11.54"/>
    </reaction>
</comment>
<name>A0A699Z7D1_HAELA</name>
<keyword evidence="9" id="KW-0486">Methionine biosynthesis</keyword>
<comment type="cofactor">
    <cofactor evidence="2">
        <name>Fe(2+)</name>
        <dbReference type="ChEBI" id="CHEBI:29033"/>
    </cofactor>
</comment>
<dbReference type="Gene3D" id="2.60.120.10">
    <property type="entry name" value="Jelly Rolls"/>
    <property type="match status" value="1"/>
</dbReference>
<dbReference type="GO" id="GO:0010309">
    <property type="term" value="F:acireductone dioxygenase [iron(II)-requiring] activity"/>
    <property type="evidence" value="ECO:0007669"/>
    <property type="project" value="UniProtKB-EC"/>
</dbReference>
<dbReference type="InterPro" id="IPR011051">
    <property type="entry name" value="RmlC_Cupin_sf"/>
</dbReference>
<evidence type="ECO:0000256" key="8">
    <source>
        <dbReference type="ARBA" id="ARBA00023004"/>
    </source>
</evidence>
<reference evidence="11 12" key="1">
    <citation type="submission" date="2020-02" db="EMBL/GenBank/DDBJ databases">
        <title>Draft genome sequence of Haematococcus lacustris strain NIES-144.</title>
        <authorList>
            <person name="Morimoto D."/>
            <person name="Nakagawa S."/>
            <person name="Yoshida T."/>
            <person name="Sawayama S."/>
        </authorList>
    </citation>
    <scope>NUCLEOTIDE SEQUENCE [LARGE SCALE GENOMIC DNA]</scope>
    <source>
        <strain evidence="11 12">NIES-144</strain>
    </source>
</reference>
<keyword evidence="5" id="KW-0479">Metal-binding</keyword>
<organism evidence="11 12">
    <name type="scientific">Haematococcus lacustris</name>
    <name type="common">Green alga</name>
    <name type="synonym">Haematococcus pluvialis</name>
    <dbReference type="NCBI Taxonomy" id="44745"/>
    <lineage>
        <taxon>Eukaryota</taxon>
        <taxon>Viridiplantae</taxon>
        <taxon>Chlorophyta</taxon>
        <taxon>core chlorophytes</taxon>
        <taxon>Chlorophyceae</taxon>
        <taxon>CS clade</taxon>
        <taxon>Chlamydomonadales</taxon>
        <taxon>Haematococcaceae</taxon>
        <taxon>Haematococcus</taxon>
    </lineage>
</organism>
<keyword evidence="3" id="KW-0533">Nickel</keyword>
<evidence type="ECO:0000256" key="5">
    <source>
        <dbReference type="ARBA" id="ARBA00022723"/>
    </source>
</evidence>
<accession>A0A699Z7D1</accession>
<keyword evidence="4" id="KW-0028">Amino-acid biosynthesis</keyword>
<comment type="caution">
    <text evidence="11">The sequence shown here is derived from an EMBL/GenBank/DDBJ whole genome shotgun (WGS) entry which is preliminary data.</text>
</comment>
<evidence type="ECO:0000256" key="1">
    <source>
        <dbReference type="ARBA" id="ARBA00000428"/>
    </source>
</evidence>
<dbReference type="GO" id="GO:0046872">
    <property type="term" value="F:metal ion binding"/>
    <property type="evidence" value="ECO:0007669"/>
    <property type="project" value="UniProtKB-KW"/>
</dbReference>
<dbReference type="SUPFAM" id="SSF51182">
    <property type="entry name" value="RmlC-like cupins"/>
    <property type="match status" value="1"/>
</dbReference>
<proteinExistence type="predicted"/>
<evidence type="ECO:0000256" key="7">
    <source>
        <dbReference type="ARBA" id="ARBA00023002"/>
    </source>
</evidence>
<evidence type="ECO:0000256" key="9">
    <source>
        <dbReference type="ARBA" id="ARBA00023167"/>
    </source>
</evidence>
<dbReference type="GO" id="GO:0009086">
    <property type="term" value="P:methionine biosynthetic process"/>
    <property type="evidence" value="ECO:0007669"/>
    <property type="project" value="UniProtKB-KW"/>
</dbReference>
<dbReference type="AlphaFoldDB" id="A0A699Z7D1"/>
<evidence type="ECO:0000256" key="3">
    <source>
        <dbReference type="ARBA" id="ARBA00022596"/>
    </source>
</evidence>
<dbReference type="Pfam" id="PF03079">
    <property type="entry name" value="ARD"/>
    <property type="match status" value="1"/>
</dbReference>
<evidence type="ECO:0000313" key="11">
    <source>
        <dbReference type="EMBL" id="GFH15108.1"/>
    </source>
</evidence>
<dbReference type="Proteomes" id="UP000485058">
    <property type="component" value="Unassembled WGS sequence"/>
</dbReference>
<protein>
    <recommendedName>
        <fullName evidence="10">acireductone dioxygenase (Fe(2+)-requiring)</fullName>
        <ecNumber evidence="10">1.13.11.54</ecNumber>
    </recommendedName>
</protein>
<dbReference type="InterPro" id="IPR004313">
    <property type="entry name" value="ARD"/>
</dbReference>
<evidence type="ECO:0000256" key="4">
    <source>
        <dbReference type="ARBA" id="ARBA00022605"/>
    </source>
</evidence>
<keyword evidence="6 11" id="KW-0223">Dioxygenase</keyword>
<gene>
    <name evidence="11" type="ORF">HaLaN_11274</name>
</gene>
<dbReference type="InterPro" id="IPR014710">
    <property type="entry name" value="RmlC-like_jellyroll"/>
</dbReference>
<sequence>MEHIHTDEEIRFILDGQGKSAVPNRASIISVCVPCYFDVRDLDDRWIRIECNKGDLIILPEGIYHRFTLTESNYAQAMRLFVGEPIWTPYNRPQEEHASRLKYLKQFGNPNTGGYVVHVLSCQLYTIALTGQAIM</sequence>
<evidence type="ECO:0000256" key="10">
    <source>
        <dbReference type="ARBA" id="ARBA00039005"/>
    </source>
</evidence>
<dbReference type="EC" id="1.13.11.54" evidence="10"/>